<evidence type="ECO:0000259" key="1">
    <source>
        <dbReference type="Pfam" id="PF13456"/>
    </source>
</evidence>
<protein>
    <recommendedName>
        <fullName evidence="1">RNase H type-1 domain-containing protein</fullName>
    </recommendedName>
</protein>
<dbReference type="InterPro" id="IPR002156">
    <property type="entry name" value="RNaseH_domain"/>
</dbReference>
<evidence type="ECO:0000313" key="3">
    <source>
        <dbReference type="RefSeq" id="XP_071909820.1"/>
    </source>
</evidence>
<reference evidence="3" key="1">
    <citation type="submission" date="2025-08" db="UniProtKB">
        <authorList>
            <consortium name="RefSeq"/>
        </authorList>
    </citation>
    <scope>IDENTIFICATION</scope>
    <source>
        <tissue evidence="3">Leaves</tissue>
    </source>
</reference>
<dbReference type="InterPro" id="IPR052929">
    <property type="entry name" value="RNase_H-like_EbsB-rel"/>
</dbReference>
<evidence type="ECO:0000313" key="2">
    <source>
        <dbReference type="Proteomes" id="UP001652660"/>
    </source>
</evidence>
<dbReference type="Gene3D" id="3.30.420.10">
    <property type="entry name" value="Ribonuclease H-like superfamily/Ribonuclease H"/>
    <property type="match status" value="1"/>
</dbReference>
<gene>
    <name evidence="3" type="primary">LOC140008826</name>
</gene>
<accession>A0ABM4URA6</accession>
<dbReference type="SUPFAM" id="SSF53098">
    <property type="entry name" value="Ribonuclease H-like"/>
    <property type="match status" value="1"/>
</dbReference>
<dbReference type="InterPro" id="IPR012337">
    <property type="entry name" value="RNaseH-like_sf"/>
</dbReference>
<proteinExistence type="predicted"/>
<sequence length="180" mass="20339">MGIIFESGDKIEMQSFVMTLWMIWHARNKLLFEGICMKTEVTVDWVRAYLREFNQRKKKNENGAGQELVKKWQPPARNLLKINVDAAWSEEKAGIGIIVRNENGEIMAAMAEGIGKMLSIELAELVAVSIGLQWAKEVGIGAFILESDLVNVVQRLNSREVDLSVGHVVDEVRKHGDEFQ</sequence>
<dbReference type="InterPro" id="IPR036397">
    <property type="entry name" value="RNaseH_sf"/>
</dbReference>
<dbReference type="RefSeq" id="XP_071909820.1">
    <property type="nucleotide sequence ID" value="XM_072053719.1"/>
</dbReference>
<feature type="domain" description="RNase H type-1" evidence="1">
    <location>
        <begin position="83"/>
        <end position="179"/>
    </location>
</feature>
<name>A0ABM4URA6_COFAR</name>
<dbReference type="PANTHER" id="PTHR47074">
    <property type="entry name" value="BNAC02G40300D PROTEIN"/>
    <property type="match status" value="1"/>
</dbReference>
<keyword evidence="2" id="KW-1185">Reference proteome</keyword>
<dbReference type="Pfam" id="PF13456">
    <property type="entry name" value="RVT_3"/>
    <property type="match status" value="1"/>
</dbReference>
<dbReference type="GeneID" id="140008826"/>
<dbReference type="PANTHER" id="PTHR47074:SF48">
    <property type="entry name" value="POLYNUCLEOTIDYL TRANSFERASE, RIBONUCLEASE H-LIKE SUPERFAMILY PROTEIN"/>
    <property type="match status" value="1"/>
</dbReference>
<dbReference type="Proteomes" id="UP001652660">
    <property type="component" value="Chromosome 6c"/>
</dbReference>
<dbReference type="InterPro" id="IPR044730">
    <property type="entry name" value="RNase_H-like_dom_plant"/>
</dbReference>
<dbReference type="CDD" id="cd06222">
    <property type="entry name" value="RNase_H_like"/>
    <property type="match status" value="1"/>
</dbReference>
<organism evidence="2 3">
    <name type="scientific">Coffea arabica</name>
    <name type="common">Arabian coffee</name>
    <dbReference type="NCBI Taxonomy" id="13443"/>
    <lineage>
        <taxon>Eukaryota</taxon>
        <taxon>Viridiplantae</taxon>
        <taxon>Streptophyta</taxon>
        <taxon>Embryophyta</taxon>
        <taxon>Tracheophyta</taxon>
        <taxon>Spermatophyta</taxon>
        <taxon>Magnoliopsida</taxon>
        <taxon>eudicotyledons</taxon>
        <taxon>Gunneridae</taxon>
        <taxon>Pentapetalae</taxon>
        <taxon>asterids</taxon>
        <taxon>lamiids</taxon>
        <taxon>Gentianales</taxon>
        <taxon>Rubiaceae</taxon>
        <taxon>Ixoroideae</taxon>
        <taxon>Gardenieae complex</taxon>
        <taxon>Bertiereae - Coffeeae clade</taxon>
        <taxon>Coffeeae</taxon>
        <taxon>Coffea</taxon>
    </lineage>
</organism>